<accession>A0A839RLU1</accession>
<evidence type="ECO:0000313" key="2">
    <source>
        <dbReference type="EMBL" id="MBB3037367.1"/>
    </source>
</evidence>
<feature type="domain" description="AB hydrolase-1" evidence="1">
    <location>
        <begin position="12"/>
        <end position="243"/>
    </location>
</feature>
<sequence length="262" mass="28317">MEYVVRGEGEPLVLIHGIGSRWQVWEPILDMLAYDHQVWAVDLPGFGSSHATGTQAGVEHLIDCMRTFFSEKGIERPHLAGNSMGGGISLELGRRGSARSVTAFSPIGFWNTAERLWTQAALRGSRALARHAAGVVPMVAGNRASRAALFSLFYADTASLTIEEILGDVDGLGGAEGFDAALASFSTYRASPVTEVPVTVAWGSRDLLLPYWTQHRRARSLLPGANHVTLPGCGHVPMRDNPGLCTETIRHTTREAVTANER</sequence>
<reference evidence="2 3" key="1">
    <citation type="submission" date="2020-08" db="EMBL/GenBank/DDBJ databases">
        <title>Sequencing the genomes of 1000 actinobacteria strains.</title>
        <authorList>
            <person name="Klenk H.-P."/>
        </authorList>
    </citation>
    <scope>NUCLEOTIDE SEQUENCE [LARGE SCALE GENOMIC DNA]</scope>
    <source>
        <strain evidence="2 3">DSM 45258</strain>
    </source>
</reference>
<dbReference type="InterPro" id="IPR029058">
    <property type="entry name" value="AB_hydrolase_fold"/>
</dbReference>
<keyword evidence="3" id="KW-1185">Reference proteome</keyword>
<dbReference type="OrthoDB" id="27092at2"/>
<dbReference type="PRINTS" id="PR00111">
    <property type="entry name" value="ABHYDROLASE"/>
</dbReference>
<comment type="caution">
    <text evidence="2">The sequence shown here is derived from an EMBL/GenBank/DDBJ whole genome shotgun (WGS) entry which is preliminary data.</text>
</comment>
<dbReference type="Proteomes" id="UP000567922">
    <property type="component" value="Unassembled WGS sequence"/>
</dbReference>
<gene>
    <name evidence="2" type="ORF">FHU29_001816</name>
</gene>
<name>A0A839RLU1_9ACTN</name>
<dbReference type="EMBL" id="JACHWS010000002">
    <property type="protein sequence ID" value="MBB3037367.1"/>
    <property type="molecule type" value="Genomic_DNA"/>
</dbReference>
<dbReference type="PANTHER" id="PTHR46438:SF11">
    <property type="entry name" value="LIPASE-RELATED"/>
    <property type="match status" value="1"/>
</dbReference>
<dbReference type="AlphaFoldDB" id="A0A839RLU1"/>
<dbReference type="Gene3D" id="3.40.50.1820">
    <property type="entry name" value="alpha/beta hydrolase"/>
    <property type="match status" value="1"/>
</dbReference>
<proteinExistence type="predicted"/>
<organism evidence="2 3">
    <name type="scientific">Hoyosella altamirensis</name>
    <dbReference type="NCBI Taxonomy" id="616997"/>
    <lineage>
        <taxon>Bacteria</taxon>
        <taxon>Bacillati</taxon>
        <taxon>Actinomycetota</taxon>
        <taxon>Actinomycetes</taxon>
        <taxon>Mycobacteriales</taxon>
        <taxon>Hoyosellaceae</taxon>
        <taxon>Hoyosella</taxon>
    </lineage>
</organism>
<evidence type="ECO:0000259" key="1">
    <source>
        <dbReference type="Pfam" id="PF12697"/>
    </source>
</evidence>
<dbReference type="SUPFAM" id="SSF53474">
    <property type="entry name" value="alpha/beta-Hydrolases"/>
    <property type="match status" value="1"/>
</dbReference>
<protein>
    <submittedName>
        <fullName evidence="2">Pimeloyl-ACP methyl ester carboxylesterase</fullName>
    </submittedName>
</protein>
<dbReference type="Pfam" id="PF12697">
    <property type="entry name" value="Abhydrolase_6"/>
    <property type="match status" value="1"/>
</dbReference>
<dbReference type="InterPro" id="IPR000073">
    <property type="entry name" value="AB_hydrolase_1"/>
</dbReference>
<dbReference type="GO" id="GO:0003824">
    <property type="term" value="F:catalytic activity"/>
    <property type="evidence" value="ECO:0007669"/>
    <property type="project" value="UniProtKB-ARBA"/>
</dbReference>
<dbReference type="RefSeq" id="WP_064441136.1">
    <property type="nucleotide sequence ID" value="NZ_BDDI01000012.1"/>
</dbReference>
<evidence type="ECO:0000313" key="3">
    <source>
        <dbReference type="Proteomes" id="UP000567922"/>
    </source>
</evidence>
<dbReference type="PANTHER" id="PTHR46438">
    <property type="entry name" value="ALPHA/BETA-HYDROLASES SUPERFAMILY PROTEIN"/>
    <property type="match status" value="1"/>
</dbReference>